<dbReference type="RefSeq" id="WP_225699774.1">
    <property type="nucleotide sequence ID" value="NZ_JAIXNE010000007.1"/>
</dbReference>
<dbReference type="InterPro" id="IPR028994">
    <property type="entry name" value="Integrin_alpha_N"/>
</dbReference>
<comment type="caution">
    <text evidence="2">The sequence shown here is derived from an EMBL/GenBank/DDBJ whole genome shotgun (WGS) entry which is preliminary data.</text>
</comment>
<reference evidence="2" key="1">
    <citation type="submission" date="2021-09" db="EMBL/GenBank/DDBJ databases">
        <title>Fulvivirga sp. isolated from coastal sediment.</title>
        <authorList>
            <person name="Yu H."/>
        </authorList>
    </citation>
    <scope>NUCLEOTIDE SEQUENCE</scope>
    <source>
        <strain evidence="2">1062</strain>
    </source>
</reference>
<dbReference type="Pfam" id="PF13517">
    <property type="entry name" value="FG-GAP_3"/>
    <property type="match status" value="2"/>
</dbReference>
<dbReference type="InterPro" id="IPR036909">
    <property type="entry name" value="Cyt_c-like_dom_sf"/>
</dbReference>
<accession>A0A9X1HVX7</accession>
<dbReference type="PANTHER" id="PTHR46580:SF4">
    <property type="entry name" value="ATP_GTP-BINDING PROTEIN"/>
    <property type="match status" value="1"/>
</dbReference>
<evidence type="ECO:0000256" key="1">
    <source>
        <dbReference type="ARBA" id="ARBA00022729"/>
    </source>
</evidence>
<dbReference type="GO" id="GO:0009055">
    <property type="term" value="F:electron transfer activity"/>
    <property type="evidence" value="ECO:0007669"/>
    <property type="project" value="InterPro"/>
</dbReference>
<gene>
    <name evidence="2" type="ORF">LDX50_28835</name>
</gene>
<dbReference type="PROSITE" id="PS51257">
    <property type="entry name" value="PROKAR_LIPOPROTEIN"/>
    <property type="match status" value="1"/>
</dbReference>
<dbReference type="Gene3D" id="2.130.10.130">
    <property type="entry name" value="Integrin alpha, N-terminal"/>
    <property type="match status" value="1"/>
</dbReference>
<dbReference type="EMBL" id="JAIXNE010000007">
    <property type="protein sequence ID" value="MCA6078915.1"/>
    <property type="molecule type" value="Genomic_DNA"/>
</dbReference>
<proteinExistence type="predicted"/>
<protein>
    <submittedName>
        <fullName evidence="2">VCBS repeat-containing protein</fullName>
    </submittedName>
</protein>
<dbReference type="AlphaFoldDB" id="A0A9X1HVX7"/>
<name>A0A9X1HVX7_9BACT</name>
<dbReference type="SUPFAM" id="SSF46626">
    <property type="entry name" value="Cytochrome c"/>
    <property type="match status" value="1"/>
</dbReference>
<dbReference type="Proteomes" id="UP001139409">
    <property type="component" value="Unassembled WGS sequence"/>
</dbReference>
<evidence type="ECO:0000313" key="3">
    <source>
        <dbReference type="Proteomes" id="UP001139409"/>
    </source>
</evidence>
<keyword evidence="3" id="KW-1185">Reference proteome</keyword>
<dbReference type="GO" id="GO:0020037">
    <property type="term" value="F:heme binding"/>
    <property type="evidence" value="ECO:0007669"/>
    <property type="project" value="InterPro"/>
</dbReference>
<keyword evidence="1" id="KW-0732">Signal</keyword>
<sequence length="501" mass="55506">MGFSKSFSLFCFIALILVAGCGREPDRKVQHPGETLASTYCAACHSVPPPDALSKDLWRQILPRMGARMGMNFTQDENRHYQELKLVNLAPTSAILSKEAWDQIQTYYLVESPDTLPAFITSISAEPNRLFKARPLRISNDPPAASLVKFGNKGDEIWYGDAERNVVYQFNLLTGRTNAFPVSGAPSALLEHEENIEILTMGDIFPNDLFEGEVIRFAGESPTSILTGLPRPVDLREADLNNDGSMDYVVAGFGFLKGSLSWFEKTNDGYREQVLRDEPGALRTEILDLNDDGYLDILALMAQGQEGFYVFLGDGQGNFTEKQVSSFPSYYGSSYFELADMNGDGKPDIVYANGDTGDYNYPALKPYHAVRILIQEAPLTFTEKYVFPIHGPFSTMADDYDGDGDMDLAVISYFPDYTNTPDESFLILENKGNLSFVASSISVSTQGKWLTADRGDFDHDGDIDILLGNGPFMQSTVPSGLARSWQQDPADVMLLENLLID</sequence>
<organism evidence="2 3">
    <name type="scientific">Fulvivirga sedimenti</name>
    <dbReference type="NCBI Taxonomy" id="2879465"/>
    <lineage>
        <taxon>Bacteria</taxon>
        <taxon>Pseudomonadati</taxon>
        <taxon>Bacteroidota</taxon>
        <taxon>Cytophagia</taxon>
        <taxon>Cytophagales</taxon>
        <taxon>Fulvivirgaceae</taxon>
        <taxon>Fulvivirga</taxon>
    </lineage>
</organism>
<dbReference type="InterPro" id="IPR013517">
    <property type="entry name" value="FG-GAP"/>
</dbReference>
<dbReference type="PANTHER" id="PTHR46580">
    <property type="entry name" value="SENSOR KINASE-RELATED"/>
    <property type="match status" value="1"/>
</dbReference>
<dbReference type="SUPFAM" id="SSF69318">
    <property type="entry name" value="Integrin alpha N-terminal domain"/>
    <property type="match status" value="1"/>
</dbReference>
<dbReference type="Gene3D" id="2.40.128.340">
    <property type="match status" value="1"/>
</dbReference>
<evidence type="ECO:0000313" key="2">
    <source>
        <dbReference type="EMBL" id="MCA6078915.1"/>
    </source>
</evidence>